<dbReference type="CDD" id="cd23024">
    <property type="entry name" value="zf-HIT_ZNHIT2-3"/>
    <property type="match status" value="1"/>
</dbReference>
<dbReference type="EMBL" id="JBBXJM010000002">
    <property type="protein sequence ID" value="KAL1411174.1"/>
    <property type="molecule type" value="Genomic_DNA"/>
</dbReference>
<feature type="compositionally biased region" description="Pro residues" evidence="2">
    <location>
        <begin position="69"/>
        <end position="86"/>
    </location>
</feature>
<name>A0ABR3Q8X5_9TREE</name>
<dbReference type="PROSITE" id="PS51083">
    <property type="entry name" value="ZF_HIT"/>
    <property type="match status" value="1"/>
</dbReference>
<evidence type="ECO:0000259" key="3">
    <source>
        <dbReference type="PROSITE" id="PS51083"/>
    </source>
</evidence>
<dbReference type="RefSeq" id="XP_069211118.1">
    <property type="nucleotide sequence ID" value="XM_069350732.1"/>
</dbReference>
<feature type="region of interest" description="Disordered" evidence="2">
    <location>
        <begin position="49"/>
        <end position="112"/>
    </location>
</feature>
<dbReference type="Gene3D" id="3.30.60.190">
    <property type="match status" value="1"/>
</dbReference>
<dbReference type="Proteomes" id="UP001565368">
    <property type="component" value="Unassembled WGS sequence"/>
</dbReference>
<dbReference type="GeneID" id="95983167"/>
<keyword evidence="1" id="KW-0863">Zinc-finger</keyword>
<organism evidence="4 5">
    <name type="scientific">Vanrija albida</name>
    <dbReference type="NCBI Taxonomy" id="181172"/>
    <lineage>
        <taxon>Eukaryota</taxon>
        <taxon>Fungi</taxon>
        <taxon>Dikarya</taxon>
        <taxon>Basidiomycota</taxon>
        <taxon>Agaricomycotina</taxon>
        <taxon>Tremellomycetes</taxon>
        <taxon>Trichosporonales</taxon>
        <taxon>Trichosporonaceae</taxon>
        <taxon>Vanrija</taxon>
    </lineage>
</organism>
<dbReference type="SUPFAM" id="SSF144232">
    <property type="entry name" value="HIT/MYND zinc finger-like"/>
    <property type="match status" value="1"/>
</dbReference>
<evidence type="ECO:0000313" key="4">
    <source>
        <dbReference type="EMBL" id="KAL1411174.1"/>
    </source>
</evidence>
<accession>A0ABR3Q8X5</accession>
<evidence type="ECO:0000256" key="2">
    <source>
        <dbReference type="SAM" id="MobiDB-lite"/>
    </source>
</evidence>
<keyword evidence="1" id="KW-0862">Zinc</keyword>
<gene>
    <name evidence="4" type="ORF">Q8F55_002124</name>
</gene>
<dbReference type="Pfam" id="PF04438">
    <property type="entry name" value="zf-HIT"/>
    <property type="match status" value="1"/>
</dbReference>
<reference evidence="4 5" key="1">
    <citation type="submission" date="2023-08" db="EMBL/GenBank/DDBJ databases">
        <title>Annotated Genome Sequence of Vanrija albida AlHP1.</title>
        <authorList>
            <person name="Herzog R."/>
        </authorList>
    </citation>
    <scope>NUCLEOTIDE SEQUENCE [LARGE SCALE GENOMIC DNA]</scope>
    <source>
        <strain evidence="4 5">AlHP1</strain>
    </source>
</reference>
<sequence length="252" mass="26550">MGPKAATAKVCEVCEVQTSKYRCSACPVRYCSVACYKTHKDGACIASSAGASAPAPSLEPDASTSQPADPTPAPAPAPEPAPPAPLRPLTSLKWPPEPDDAIFTDPLKRDDPKPLRQAELERISTSEPLRELLAEPALVRVLSALDSLPSSKARHAALARVLGVDGESLARPAARALLSRDSPPPLGELIAGVGRSGESDDWGADGWWLGEGERVWVGPEERRLMRLWAGVVVGAIDEGEGAWGAGGLEWEV</sequence>
<keyword evidence="5" id="KW-1185">Reference proteome</keyword>
<feature type="domain" description="HIT-type" evidence="3">
    <location>
        <begin position="11"/>
        <end position="44"/>
    </location>
</feature>
<evidence type="ECO:0000256" key="1">
    <source>
        <dbReference type="PROSITE-ProRule" id="PRU00453"/>
    </source>
</evidence>
<dbReference type="InterPro" id="IPR007529">
    <property type="entry name" value="Znf_HIT"/>
</dbReference>
<evidence type="ECO:0000313" key="5">
    <source>
        <dbReference type="Proteomes" id="UP001565368"/>
    </source>
</evidence>
<proteinExistence type="predicted"/>
<comment type="caution">
    <text evidence="4">The sequence shown here is derived from an EMBL/GenBank/DDBJ whole genome shotgun (WGS) entry which is preliminary data.</text>
</comment>
<keyword evidence="1" id="KW-0479">Metal-binding</keyword>
<protein>
    <recommendedName>
        <fullName evidence="3">HIT-type domain-containing protein</fullName>
    </recommendedName>
</protein>